<comment type="caution">
    <text evidence="1">The sequence shown here is derived from an EMBL/GenBank/DDBJ whole genome shotgun (WGS) entry which is preliminary data.</text>
</comment>
<organism evidence="1 2">
    <name type="scientific">Kribbella albertanoniae</name>
    <dbReference type="NCBI Taxonomy" id="1266829"/>
    <lineage>
        <taxon>Bacteria</taxon>
        <taxon>Bacillati</taxon>
        <taxon>Actinomycetota</taxon>
        <taxon>Actinomycetes</taxon>
        <taxon>Propionibacteriales</taxon>
        <taxon>Kribbellaceae</taxon>
        <taxon>Kribbella</taxon>
    </lineage>
</organism>
<reference evidence="1 2" key="1">
    <citation type="submission" date="2019-03" db="EMBL/GenBank/DDBJ databases">
        <title>Draft genome sequences of novel Actinobacteria.</title>
        <authorList>
            <person name="Sahin N."/>
            <person name="Ay H."/>
            <person name="Saygin H."/>
        </authorList>
    </citation>
    <scope>NUCLEOTIDE SEQUENCE [LARGE SCALE GENOMIC DNA]</scope>
    <source>
        <strain evidence="1 2">JCM 30547</strain>
    </source>
</reference>
<keyword evidence="2" id="KW-1185">Reference proteome</keyword>
<protein>
    <submittedName>
        <fullName evidence="1">DUF4303 domain-containing protein</fullName>
    </submittedName>
</protein>
<dbReference type="EMBL" id="SMKA01000078">
    <property type="protein sequence ID" value="TDC28374.1"/>
    <property type="molecule type" value="Genomic_DNA"/>
</dbReference>
<evidence type="ECO:0000313" key="2">
    <source>
        <dbReference type="Proteomes" id="UP000295075"/>
    </source>
</evidence>
<evidence type="ECO:0000313" key="1">
    <source>
        <dbReference type="EMBL" id="TDC28374.1"/>
    </source>
</evidence>
<gene>
    <name evidence="1" type="ORF">E1261_18625</name>
</gene>
<sequence length="379" mass="42226">MTASFDWATFERELTDALEAAIRSALLAHRDEQFYAAALGGIYREERGVISRPSLGMNSVEALNQHPLEEQPDVRWSMFDWDHLDDDWLAEAQRWEEALTAEACRERTSHWESTFQRYLMMLVRVCREVRTRLRTSGVVGPEFLVLVIDDEHHELLVRHVLTPSEVGRHFPELDVRAAEVARVAALPESERAAYFVSRLGSFSGPIDSEAAEEALRLLGQAAAPGLVARLGVEGQAWQAAKLLGEIGLADNSVTQALDTALTRLGGADQAWTARALAFLGRLDLVVDKIGRLPDDVVVTAICAPYTSFRVAPLPLNYRPLEEALERWPEAIADELKPGRGYCEISADEAAEATRGLTSRYDVVRRHAALCLEALQEQDR</sequence>
<dbReference type="OrthoDB" id="5186094at2"/>
<dbReference type="InterPro" id="IPR025409">
    <property type="entry name" value="DUF4303"/>
</dbReference>
<dbReference type="AlphaFoldDB" id="A0A4R4Q0H1"/>
<proteinExistence type="predicted"/>
<dbReference type="Pfam" id="PF14136">
    <property type="entry name" value="DUF4303"/>
    <property type="match status" value="1"/>
</dbReference>
<name>A0A4R4Q0H1_9ACTN</name>
<accession>A0A4R4Q0H1</accession>
<dbReference type="RefSeq" id="WP_132408150.1">
    <property type="nucleotide sequence ID" value="NZ_SMKA01000078.1"/>
</dbReference>
<dbReference type="Proteomes" id="UP000295075">
    <property type="component" value="Unassembled WGS sequence"/>
</dbReference>